<evidence type="ECO:0000313" key="2">
    <source>
        <dbReference type="Proteomes" id="UP000178315"/>
    </source>
</evidence>
<name>A0A1G2A7A2_9BACT</name>
<gene>
    <name evidence="1" type="ORF">A3H61_02415</name>
</gene>
<dbReference type="Gene3D" id="3.20.20.370">
    <property type="entry name" value="Glycoside hydrolase/deacetylase"/>
    <property type="match status" value="1"/>
</dbReference>
<sequence>MTSPVKQLSFPHGKKFAFSIFDDTDDAIVETVQPIYDLLYKLNIKTTKSVWVFRPKEPKNIWRETETLEDSKYLTFIKTLHDRGFEIALHNVSADPNERKTSLAGLEKFRDWLGFYPTSHCNHVTYNTHQNDALYWGYERISNPFLRQLFKRTRFNSDSKGHDSGSKFFWGDIAARSVRYVRNLTFNDINTLKINPSLPYHEPQKPYVPFWFSSSDGRDVTQFNKLLSIHNQERIERERGVCIVYTHFAYNFVKNKTVHPETQLLLETLAKKDGWFVPVTELLDWLKEQRDNETIPKQELTRMEYRWFWEKFLEKIVKL</sequence>
<dbReference type="AlphaFoldDB" id="A0A1G2A7A2"/>
<comment type="caution">
    <text evidence="1">The sequence shown here is derived from an EMBL/GenBank/DDBJ whole genome shotgun (WGS) entry which is preliminary data.</text>
</comment>
<evidence type="ECO:0000313" key="1">
    <source>
        <dbReference type="EMBL" id="OGY72783.1"/>
    </source>
</evidence>
<reference evidence="1 2" key="1">
    <citation type="journal article" date="2016" name="Nat. Commun.">
        <title>Thousands of microbial genomes shed light on interconnected biogeochemical processes in an aquifer system.</title>
        <authorList>
            <person name="Anantharaman K."/>
            <person name="Brown C.T."/>
            <person name="Hug L.A."/>
            <person name="Sharon I."/>
            <person name="Castelle C.J."/>
            <person name="Probst A.J."/>
            <person name="Thomas B.C."/>
            <person name="Singh A."/>
            <person name="Wilkins M.J."/>
            <person name="Karaoz U."/>
            <person name="Brodie E.L."/>
            <person name="Williams K.H."/>
            <person name="Hubbard S.S."/>
            <person name="Banfield J.F."/>
        </authorList>
    </citation>
    <scope>NUCLEOTIDE SEQUENCE [LARGE SCALE GENOMIC DNA]</scope>
</reference>
<dbReference type="InterPro" id="IPR011330">
    <property type="entry name" value="Glyco_hydro/deAcase_b/a-brl"/>
</dbReference>
<dbReference type="SUPFAM" id="SSF88713">
    <property type="entry name" value="Glycoside hydrolase/deacetylase"/>
    <property type="match status" value="1"/>
</dbReference>
<dbReference type="Proteomes" id="UP000178315">
    <property type="component" value="Unassembled WGS sequence"/>
</dbReference>
<organism evidence="1 2">
    <name type="scientific">Candidatus Jacksonbacteria bacterium RIFCSPLOWO2_02_FULL_44_20</name>
    <dbReference type="NCBI Taxonomy" id="1798460"/>
    <lineage>
        <taxon>Bacteria</taxon>
        <taxon>Candidatus Jacksoniibacteriota</taxon>
    </lineage>
</organism>
<evidence type="ECO:0008006" key="3">
    <source>
        <dbReference type="Google" id="ProtNLM"/>
    </source>
</evidence>
<accession>A0A1G2A7A2</accession>
<dbReference type="EMBL" id="MHJU01000023">
    <property type="protein sequence ID" value="OGY72783.1"/>
    <property type="molecule type" value="Genomic_DNA"/>
</dbReference>
<proteinExistence type="predicted"/>
<protein>
    <recommendedName>
        <fullName evidence="3">NodB homology domain-containing protein</fullName>
    </recommendedName>
</protein>
<dbReference type="GO" id="GO:0005975">
    <property type="term" value="P:carbohydrate metabolic process"/>
    <property type="evidence" value="ECO:0007669"/>
    <property type="project" value="InterPro"/>
</dbReference>